<reference evidence="1" key="1">
    <citation type="journal article" date="2019" name="bioRxiv">
        <title>The Genome of the Zebra Mussel, Dreissena polymorpha: A Resource for Invasive Species Research.</title>
        <authorList>
            <person name="McCartney M.A."/>
            <person name="Auch B."/>
            <person name="Kono T."/>
            <person name="Mallez S."/>
            <person name="Zhang Y."/>
            <person name="Obille A."/>
            <person name="Becker A."/>
            <person name="Abrahante J.E."/>
            <person name="Garbe J."/>
            <person name="Badalamenti J.P."/>
            <person name="Herman A."/>
            <person name="Mangelson H."/>
            <person name="Liachko I."/>
            <person name="Sullivan S."/>
            <person name="Sone E.D."/>
            <person name="Koren S."/>
            <person name="Silverstein K.A.T."/>
            <person name="Beckman K.B."/>
            <person name="Gohl D.M."/>
        </authorList>
    </citation>
    <scope>NUCLEOTIDE SEQUENCE</scope>
    <source>
        <strain evidence="1">Duluth1</strain>
        <tissue evidence="1">Whole animal</tissue>
    </source>
</reference>
<dbReference type="Proteomes" id="UP000828390">
    <property type="component" value="Unassembled WGS sequence"/>
</dbReference>
<keyword evidence="3" id="KW-1185">Reference proteome</keyword>
<evidence type="ECO:0000313" key="3">
    <source>
        <dbReference type="Proteomes" id="UP000828390"/>
    </source>
</evidence>
<comment type="caution">
    <text evidence="1">The sequence shown here is derived from an EMBL/GenBank/DDBJ whole genome shotgun (WGS) entry which is preliminary data.</text>
</comment>
<organism evidence="1 3">
    <name type="scientific">Dreissena polymorpha</name>
    <name type="common">Zebra mussel</name>
    <name type="synonym">Mytilus polymorpha</name>
    <dbReference type="NCBI Taxonomy" id="45954"/>
    <lineage>
        <taxon>Eukaryota</taxon>
        <taxon>Metazoa</taxon>
        <taxon>Spiralia</taxon>
        <taxon>Lophotrochozoa</taxon>
        <taxon>Mollusca</taxon>
        <taxon>Bivalvia</taxon>
        <taxon>Autobranchia</taxon>
        <taxon>Heteroconchia</taxon>
        <taxon>Euheterodonta</taxon>
        <taxon>Imparidentia</taxon>
        <taxon>Neoheterodontei</taxon>
        <taxon>Myida</taxon>
        <taxon>Dreissenoidea</taxon>
        <taxon>Dreissenidae</taxon>
        <taxon>Dreissena</taxon>
    </lineage>
</organism>
<evidence type="ECO:0000313" key="2">
    <source>
        <dbReference type="EMBL" id="KAH3773053.1"/>
    </source>
</evidence>
<evidence type="ECO:0000313" key="1">
    <source>
        <dbReference type="EMBL" id="KAH3773020.1"/>
    </source>
</evidence>
<dbReference type="AlphaFoldDB" id="A0A9D4E5V9"/>
<gene>
    <name evidence="1" type="ORF">DPMN_174368</name>
    <name evidence="2" type="ORF">DPMN_174403</name>
</gene>
<sequence>MEVKQQMEVFLDDRGREIANQFFFNEQEVLMKCNPLGKKVLTTALLHSNLVHLLTIMRGLGRQS</sequence>
<dbReference type="EMBL" id="JAIWYP010000009">
    <property type="protein sequence ID" value="KAH3773020.1"/>
    <property type="molecule type" value="Genomic_DNA"/>
</dbReference>
<proteinExistence type="predicted"/>
<name>A0A9D4E5V9_DREPO</name>
<reference evidence="1" key="2">
    <citation type="submission" date="2020-11" db="EMBL/GenBank/DDBJ databases">
        <authorList>
            <person name="McCartney M.A."/>
            <person name="Auch B."/>
            <person name="Kono T."/>
            <person name="Mallez S."/>
            <person name="Becker A."/>
            <person name="Gohl D.M."/>
            <person name="Silverstein K.A.T."/>
            <person name="Koren S."/>
            <person name="Bechman K.B."/>
            <person name="Herman A."/>
            <person name="Abrahante J.E."/>
            <person name="Garbe J."/>
        </authorList>
    </citation>
    <scope>NUCLEOTIDE SEQUENCE</scope>
    <source>
        <strain evidence="1">Duluth1</strain>
        <tissue evidence="1">Whole animal</tissue>
    </source>
</reference>
<protein>
    <submittedName>
        <fullName evidence="1">Uncharacterized protein</fullName>
    </submittedName>
</protein>
<dbReference type="EMBL" id="JAIWYP010000009">
    <property type="protein sequence ID" value="KAH3773053.1"/>
    <property type="molecule type" value="Genomic_DNA"/>
</dbReference>
<accession>A0A9D4E5V9</accession>